<dbReference type="AlphaFoldDB" id="A0A7S1C545"/>
<evidence type="ECO:0000313" key="9">
    <source>
        <dbReference type="EMBL" id="CAD8909801.1"/>
    </source>
</evidence>
<feature type="region of interest" description="Disordered" evidence="7">
    <location>
        <begin position="373"/>
        <end position="393"/>
    </location>
</feature>
<keyword evidence="3" id="KW-0813">Transport</keyword>
<dbReference type="InterPro" id="IPR036259">
    <property type="entry name" value="MFS_trans_sf"/>
</dbReference>
<gene>
    <name evidence="9" type="ORF">BSP0115_LOCUS3005</name>
</gene>
<evidence type="ECO:0000256" key="8">
    <source>
        <dbReference type="SAM" id="Phobius"/>
    </source>
</evidence>
<organism evidence="9">
    <name type="scientific">Bicosoecida sp. CB-2014</name>
    <dbReference type="NCBI Taxonomy" id="1486930"/>
    <lineage>
        <taxon>Eukaryota</taxon>
        <taxon>Sar</taxon>
        <taxon>Stramenopiles</taxon>
        <taxon>Bigyra</taxon>
        <taxon>Opalozoa</taxon>
        <taxon>Bicosoecida</taxon>
    </lineage>
</organism>
<reference evidence="9" key="1">
    <citation type="submission" date="2021-01" db="EMBL/GenBank/DDBJ databases">
        <authorList>
            <person name="Corre E."/>
            <person name="Pelletier E."/>
            <person name="Niang G."/>
            <person name="Scheremetjew M."/>
            <person name="Finn R."/>
            <person name="Kale V."/>
            <person name="Holt S."/>
            <person name="Cochrane G."/>
            <person name="Meng A."/>
            <person name="Brown T."/>
            <person name="Cohen L."/>
        </authorList>
    </citation>
    <scope>NUCLEOTIDE SEQUENCE</scope>
    <source>
        <strain evidence="9">Ms1</strain>
    </source>
</reference>
<accession>A0A7S1C545</accession>
<feature type="transmembrane region" description="Helical" evidence="8">
    <location>
        <begin position="33"/>
        <end position="56"/>
    </location>
</feature>
<feature type="transmembrane region" description="Helical" evidence="8">
    <location>
        <begin position="62"/>
        <end position="84"/>
    </location>
</feature>
<feature type="region of interest" description="Disordered" evidence="7">
    <location>
        <begin position="225"/>
        <end position="308"/>
    </location>
</feature>
<dbReference type="SUPFAM" id="SSF103473">
    <property type="entry name" value="MFS general substrate transporter"/>
    <property type="match status" value="1"/>
</dbReference>
<keyword evidence="4 8" id="KW-0812">Transmembrane</keyword>
<feature type="transmembrane region" description="Helical" evidence="8">
    <location>
        <begin position="449"/>
        <end position="469"/>
    </location>
</feature>
<dbReference type="GO" id="GO:0005886">
    <property type="term" value="C:plasma membrane"/>
    <property type="evidence" value="ECO:0007669"/>
    <property type="project" value="TreeGrafter"/>
</dbReference>
<sequence>MPRKGSADVEYGVLESAPVEREPDSKKYRKSRVAYWIMTLLGAGLLLPWNAIVSVVDYFGDIYPGFAIEFYLGMCYIYPQLPVLALMVKWGDRVSFTVRIACCFIVMAIALALLPVQAELLDSLTSRYVTLGIVFVSGLATAVLQSSIFGFASQFPPTYNQAIMAGQGVAGVGACVMRILTKIVLTDVTVSAMVYFFMSSAILVACTFAYFWLLRLPFTRYHLERSRGAPSPGRDSPVEDDSGVESDAGAAGSDARRRKDRSARKRRRAKQRSAESAESSPLLANEAPAPSRAASASPPPEPLPLDFQVSGVSGVSALDGMPPASTHLSRLASDGTSASSVASADGSTVMAPPPLESRMTLRWYADKQGGLRVTTPMPEIGGDDSASSDEDSVADETTCENYTGIVRKIWPYALVEVLIFVMTFSVFPGEISQIPYQGTVHGMSVLGQGWWPIVLITCFNCFDLTGRSLAGMATIWTRKTILIPALFRYGLIPLFVICAYHGGGFFSDIFTLVMVAVFAITNGHVASVGMMHAPSNVAPHDRERAGFMMSLFLQLGIFIGSQTALIVKEFH</sequence>
<keyword evidence="6 8" id="KW-0472">Membrane</keyword>
<feature type="transmembrane region" description="Helical" evidence="8">
    <location>
        <begin position="409"/>
        <end position="429"/>
    </location>
</feature>
<name>A0A7S1C545_9STRA</name>
<protein>
    <submittedName>
        <fullName evidence="9">Uncharacterized protein</fullName>
    </submittedName>
</protein>
<feature type="transmembrane region" description="Helical" evidence="8">
    <location>
        <begin position="192"/>
        <end position="213"/>
    </location>
</feature>
<evidence type="ECO:0000256" key="4">
    <source>
        <dbReference type="ARBA" id="ARBA00022692"/>
    </source>
</evidence>
<evidence type="ECO:0000256" key="6">
    <source>
        <dbReference type="ARBA" id="ARBA00023136"/>
    </source>
</evidence>
<dbReference type="PRINTS" id="PR01130">
    <property type="entry name" value="DERENTRNSPRT"/>
</dbReference>
<feature type="transmembrane region" description="Helical" evidence="8">
    <location>
        <begin position="509"/>
        <end position="533"/>
    </location>
</feature>
<dbReference type="Pfam" id="PF01733">
    <property type="entry name" value="Nucleoside_tran"/>
    <property type="match status" value="2"/>
</dbReference>
<evidence type="ECO:0000256" key="5">
    <source>
        <dbReference type="ARBA" id="ARBA00022989"/>
    </source>
</evidence>
<dbReference type="PANTHER" id="PTHR10332">
    <property type="entry name" value="EQUILIBRATIVE NUCLEOSIDE TRANSPORTER"/>
    <property type="match status" value="1"/>
</dbReference>
<evidence type="ECO:0000256" key="3">
    <source>
        <dbReference type="ARBA" id="ARBA00022448"/>
    </source>
</evidence>
<feature type="transmembrane region" description="Helical" evidence="8">
    <location>
        <begin position="162"/>
        <end position="180"/>
    </location>
</feature>
<feature type="compositionally biased region" description="Basic residues" evidence="7">
    <location>
        <begin position="256"/>
        <end position="271"/>
    </location>
</feature>
<feature type="transmembrane region" description="Helical" evidence="8">
    <location>
        <begin position="545"/>
        <end position="567"/>
    </location>
</feature>
<dbReference type="EMBL" id="HBFS01004475">
    <property type="protein sequence ID" value="CAD8909801.1"/>
    <property type="molecule type" value="Transcribed_RNA"/>
</dbReference>
<evidence type="ECO:0000256" key="1">
    <source>
        <dbReference type="ARBA" id="ARBA00004141"/>
    </source>
</evidence>
<dbReference type="PANTHER" id="PTHR10332:SF10">
    <property type="entry name" value="EQUILIBRATIVE NUCLEOSIDE TRANSPORTER 4"/>
    <property type="match status" value="1"/>
</dbReference>
<comment type="similarity">
    <text evidence="2">Belongs to the SLC29A/ENT transporter (TC 2.A.57) family.</text>
</comment>
<dbReference type="GO" id="GO:0005337">
    <property type="term" value="F:nucleoside transmembrane transporter activity"/>
    <property type="evidence" value="ECO:0007669"/>
    <property type="project" value="InterPro"/>
</dbReference>
<feature type="compositionally biased region" description="Low complexity" evidence="7">
    <location>
        <begin position="274"/>
        <end position="296"/>
    </location>
</feature>
<feature type="transmembrane region" description="Helical" evidence="8">
    <location>
        <begin position="96"/>
        <end position="116"/>
    </location>
</feature>
<feature type="transmembrane region" description="Helical" evidence="8">
    <location>
        <begin position="481"/>
        <end position="503"/>
    </location>
</feature>
<evidence type="ECO:0000256" key="2">
    <source>
        <dbReference type="ARBA" id="ARBA00007965"/>
    </source>
</evidence>
<comment type="subcellular location">
    <subcellularLocation>
        <location evidence="1">Membrane</location>
        <topology evidence="1">Multi-pass membrane protein</topology>
    </subcellularLocation>
</comment>
<keyword evidence="5 8" id="KW-1133">Transmembrane helix</keyword>
<proteinExistence type="inferred from homology"/>
<feature type="transmembrane region" description="Helical" evidence="8">
    <location>
        <begin position="128"/>
        <end position="150"/>
    </location>
</feature>
<dbReference type="InterPro" id="IPR002259">
    <property type="entry name" value="Eqnu_transpt"/>
</dbReference>
<evidence type="ECO:0000256" key="7">
    <source>
        <dbReference type="SAM" id="MobiDB-lite"/>
    </source>
</evidence>